<feature type="region of interest" description="Disordered" evidence="1">
    <location>
        <begin position="189"/>
        <end position="265"/>
    </location>
</feature>
<evidence type="ECO:0000313" key="3">
    <source>
        <dbReference type="Proteomes" id="UP000008493"/>
    </source>
</evidence>
<organism evidence="2 3">
    <name type="scientific">Agaricus bisporus var. burnettii (strain JB137-S8 / ATCC MYA-4627 / FGSC 10392)</name>
    <name type="common">White button mushroom</name>
    <dbReference type="NCBI Taxonomy" id="597362"/>
    <lineage>
        <taxon>Eukaryota</taxon>
        <taxon>Fungi</taxon>
        <taxon>Dikarya</taxon>
        <taxon>Basidiomycota</taxon>
        <taxon>Agaricomycotina</taxon>
        <taxon>Agaricomycetes</taxon>
        <taxon>Agaricomycetidae</taxon>
        <taxon>Agaricales</taxon>
        <taxon>Agaricineae</taxon>
        <taxon>Agaricaceae</taxon>
        <taxon>Agaricus</taxon>
    </lineage>
</organism>
<feature type="compositionally biased region" description="Polar residues" evidence="1">
    <location>
        <begin position="212"/>
        <end position="225"/>
    </location>
</feature>
<feature type="compositionally biased region" description="Basic and acidic residues" evidence="1">
    <location>
        <begin position="189"/>
        <end position="200"/>
    </location>
</feature>
<dbReference type="RefSeq" id="XP_007326661.1">
    <property type="nucleotide sequence ID" value="XM_007326599.1"/>
</dbReference>
<dbReference type="GeneID" id="18826266"/>
<evidence type="ECO:0000256" key="1">
    <source>
        <dbReference type="SAM" id="MobiDB-lite"/>
    </source>
</evidence>
<feature type="compositionally biased region" description="Basic and acidic residues" evidence="1">
    <location>
        <begin position="227"/>
        <end position="238"/>
    </location>
</feature>
<dbReference type="InParanoid" id="K5XHG7"/>
<feature type="compositionally biased region" description="Basic and acidic residues" evidence="1">
    <location>
        <begin position="252"/>
        <end position="261"/>
    </location>
</feature>
<name>K5XHG7_AGABU</name>
<reference evidence="3" key="1">
    <citation type="journal article" date="2012" name="Proc. Natl. Acad. Sci. U.S.A.">
        <title>Genome sequence of the button mushroom Agaricus bisporus reveals mechanisms governing adaptation to a humic-rich ecological niche.</title>
        <authorList>
            <person name="Morin E."/>
            <person name="Kohler A."/>
            <person name="Baker A.R."/>
            <person name="Foulongne-Oriol M."/>
            <person name="Lombard V."/>
            <person name="Nagy L.G."/>
            <person name="Ohm R.A."/>
            <person name="Patyshakuliyeva A."/>
            <person name="Brun A."/>
            <person name="Aerts A.L."/>
            <person name="Bailey A.M."/>
            <person name="Billette C."/>
            <person name="Coutinho P.M."/>
            <person name="Deakin G."/>
            <person name="Doddapaneni H."/>
            <person name="Floudas D."/>
            <person name="Grimwood J."/>
            <person name="Hilden K."/>
            <person name="Kuees U."/>
            <person name="LaButti K.M."/>
            <person name="Lapidus A."/>
            <person name="Lindquist E.A."/>
            <person name="Lucas S.M."/>
            <person name="Murat C."/>
            <person name="Riley R.W."/>
            <person name="Salamov A.A."/>
            <person name="Schmutz J."/>
            <person name="Subramanian V."/>
            <person name="Woesten H.A.B."/>
            <person name="Xu J."/>
            <person name="Eastwood D.C."/>
            <person name="Foster G.D."/>
            <person name="Sonnenberg A.S."/>
            <person name="Cullen D."/>
            <person name="de Vries R.P."/>
            <person name="Lundell T."/>
            <person name="Hibbett D.S."/>
            <person name="Henrissat B."/>
            <person name="Burton K.S."/>
            <person name="Kerrigan R.W."/>
            <person name="Challen M.P."/>
            <person name="Grigoriev I.V."/>
            <person name="Martin F."/>
        </authorList>
    </citation>
    <scope>NUCLEOTIDE SEQUENCE [LARGE SCALE GENOMIC DNA]</scope>
    <source>
        <strain evidence="3">JB137-S8 / ATCC MYA-4627 / FGSC 10392</strain>
    </source>
</reference>
<feature type="region of interest" description="Disordered" evidence="1">
    <location>
        <begin position="1"/>
        <end position="109"/>
    </location>
</feature>
<protein>
    <submittedName>
        <fullName evidence="2">Uncharacterized protein</fullName>
    </submittedName>
</protein>
<dbReference type="EMBL" id="JH971386">
    <property type="protein sequence ID" value="EKM82717.1"/>
    <property type="molecule type" value="Genomic_DNA"/>
</dbReference>
<keyword evidence="3" id="KW-1185">Reference proteome</keyword>
<dbReference type="KEGG" id="abp:AGABI1DRAFT125179"/>
<feature type="compositionally biased region" description="Pro residues" evidence="1">
    <location>
        <begin position="1"/>
        <end position="10"/>
    </location>
</feature>
<dbReference type="AlphaFoldDB" id="K5XHG7"/>
<dbReference type="Proteomes" id="UP000008493">
    <property type="component" value="Unassembled WGS sequence"/>
</dbReference>
<gene>
    <name evidence="2" type="ORF">AGABI1DRAFT_125179</name>
</gene>
<proteinExistence type="predicted"/>
<feature type="compositionally biased region" description="Basic and acidic residues" evidence="1">
    <location>
        <begin position="52"/>
        <end position="63"/>
    </location>
</feature>
<evidence type="ECO:0000313" key="2">
    <source>
        <dbReference type="EMBL" id="EKM82717.1"/>
    </source>
</evidence>
<dbReference type="eggNOG" id="ENOG502SQND">
    <property type="taxonomic scope" value="Eukaryota"/>
</dbReference>
<dbReference type="OrthoDB" id="2683368at2759"/>
<dbReference type="OMA" id="KAYHTAR"/>
<sequence length="295" mass="32507">MLSLPPPPRPDGLQSSSRAQKAIYPAPSNPPLGPASTSRLHLQMSLRPQHRQSNDLRPREDPQIRMSSNPPGRGRSEKRSWTQARLSHDSASLPPNLRSKVPGSRLGRPSGDGYTIWNTVTNAASALTVSVSNAWNSQIKTESGEDTPPGQESRLTRAMKAYHTARAQNPSDLPGWLFNERERSVLNVSRHSDTDIRQEIDFSPPQMRAESDISSAPVTSASIVSHQRPELRGVDRLKALRSTKRGTPTQHQKSDSTRSDDSNLGDAVSSAARKAMMTDYCYIDGLWLESLIGRC</sequence>
<accession>K5XHG7</accession>
<dbReference type="HOGENOM" id="CLU_082146_0_0_1"/>